<accession>A0A369IEH9</accession>
<evidence type="ECO:0000256" key="1">
    <source>
        <dbReference type="SAM" id="Phobius"/>
    </source>
</evidence>
<comment type="caution">
    <text evidence="2">The sequence shown here is derived from an EMBL/GenBank/DDBJ whole genome shotgun (WGS) entry which is preliminary data.</text>
</comment>
<name>A0A369IEH9_9BACT</name>
<evidence type="ECO:0000313" key="3">
    <source>
        <dbReference type="Proteomes" id="UP000253141"/>
    </source>
</evidence>
<dbReference type="AlphaFoldDB" id="A0A369IEH9"/>
<evidence type="ECO:0000313" key="2">
    <source>
        <dbReference type="EMBL" id="RDB05903.1"/>
    </source>
</evidence>
<keyword evidence="1" id="KW-0472">Membrane</keyword>
<organism evidence="2 3">
    <name type="scientific">Runella aurantiaca</name>
    <dbReference type="NCBI Taxonomy" id="2282308"/>
    <lineage>
        <taxon>Bacteria</taxon>
        <taxon>Pseudomonadati</taxon>
        <taxon>Bacteroidota</taxon>
        <taxon>Cytophagia</taxon>
        <taxon>Cytophagales</taxon>
        <taxon>Spirosomataceae</taxon>
        <taxon>Runella</taxon>
    </lineage>
</organism>
<reference evidence="2 3" key="1">
    <citation type="submission" date="2018-07" db="EMBL/GenBank/DDBJ databases">
        <title>Genome analysis of Runella aurantiaca.</title>
        <authorList>
            <person name="Yang X."/>
        </authorList>
    </citation>
    <scope>NUCLEOTIDE SEQUENCE [LARGE SCALE GENOMIC DNA]</scope>
    <source>
        <strain evidence="2 3">YX9</strain>
    </source>
</reference>
<dbReference type="EMBL" id="QPIW01000007">
    <property type="protein sequence ID" value="RDB05903.1"/>
    <property type="molecule type" value="Genomic_DNA"/>
</dbReference>
<sequence length="63" mass="6816">MVKVLDQDVPLLVLYSITLPAGQALDGAMMLPAVSVQFAVQVLFVIVISFSILCFIVCKKMTS</sequence>
<keyword evidence="3" id="KW-1185">Reference proteome</keyword>
<gene>
    <name evidence="2" type="ORF">DVG78_10865</name>
</gene>
<feature type="transmembrane region" description="Helical" evidence="1">
    <location>
        <begin position="34"/>
        <end position="58"/>
    </location>
</feature>
<keyword evidence="1" id="KW-0812">Transmembrane</keyword>
<keyword evidence="1" id="KW-1133">Transmembrane helix</keyword>
<protein>
    <submittedName>
        <fullName evidence="2">Uncharacterized protein</fullName>
    </submittedName>
</protein>
<proteinExistence type="predicted"/>
<dbReference type="Proteomes" id="UP000253141">
    <property type="component" value="Unassembled WGS sequence"/>
</dbReference>